<organism evidence="1 2">
    <name type="scientific">Methanohalobium evestigatum (strain ATCC BAA-1072 / DSM 3721 / NBRC 107634 / OCM 161 / Z-7303)</name>
    <dbReference type="NCBI Taxonomy" id="644295"/>
    <lineage>
        <taxon>Archaea</taxon>
        <taxon>Methanobacteriati</taxon>
        <taxon>Methanobacteriota</taxon>
        <taxon>Stenosarchaea group</taxon>
        <taxon>Methanomicrobia</taxon>
        <taxon>Methanosarcinales</taxon>
        <taxon>Methanosarcinaceae</taxon>
        <taxon>Methanohalobium</taxon>
    </lineage>
</organism>
<dbReference type="Gene3D" id="3.10.20.30">
    <property type="match status" value="1"/>
</dbReference>
<dbReference type="AlphaFoldDB" id="D7E8Z3"/>
<reference evidence="1 2" key="1">
    <citation type="submission" date="2010-06" db="EMBL/GenBank/DDBJ databases">
        <title>Complete sequence chromosome of Methanohalobium evestigatum Z-7303.</title>
        <authorList>
            <consortium name="US DOE Joint Genome Institute"/>
            <person name="Lucas S."/>
            <person name="Copeland A."/>
            <person name="Lapidus A."/>
            <person name="Cheng J.-F."/>
            <person name="Bruce D."/>
            <person name="Goodwin L."/>
            <person name="Pitluck S."/>
            <person name="Saunders E."/>
            <person name="Detter J.C."/>
            <person name="Han C."/>
            <person name="Tapia R."/>
            <person name="Land M."/>
            <person name="Hauser L."/>
            <person name="Kyrpides N."/>
            <person name="Mikhailova N."/>
            <person name="Sieprawska-Lupa M."/>
            <person name="Whitman W.B."/>
            <person name="Anderson I."/>
            <person name="Woyke T."/>
        </authorList>
    </citation>
    <scope>NUCLEOTIDE SEQUENCE [LARGE SCALE GENOMIC DNA]</scope>
    <source>
        <strain evidence="2">ATCC BAA-1072 / DSM 3721 / NBRC 107634 / OCM 161 / Z-7303</strain>
    </source>
</reference>
<dbReference type="SUPFAM" id="SSF54285">
    <property type="entry name" value="MoaD/ThiS"/>
    <property type="match status" value="1"/>
</dbReference>
<dbReference type="EMBL" id="CP002069">
    <property type="protein sequence ID" value="ADI73941.1"/>
    <property type="molecule type" value="Genomic_DNA"/>
</dbReference>
<dbReference type="Pfam" id="PF21965">
    <property type="entry name" value="SAMP2"/>
    <property type="match status" value="1"/>
</dbReference>
<dbReference type="STRING" id="644295.Metev_1055"/>
<evidence type="ECO:0008006" key="3">
    <source>
        <dbReference type="Google" id="ProtNLM"/>
    </source>
</evidence>
<sequence length="76" mass="8258">MDMNRKNDITVDVKIVPDDNSEQSVNIEKGATYEDLLKKLDINEESVIVLNDGNATPIDGVIESGKIQVLKITSGG</sequence>
<keyword evidence="2" id="KW-1185">Reference proteome</keyword>
<proteinExistence type="predicted"/>
<gene>
    <name evidence="1" type="ordered locus">Metev_1055</name>
</gene>
<dbReference type="InterPro" id="IPR016155">
    <property type="entry name" value="Mopterin_synth/thiamin_S_b"/>
</dbReference>
<dbReference type="InterPro" id="IPR012675">
    <property type="entry name" value="Beta-grasp_dom_sf"/>
</dbReference>
<evidence type="ECO:0000313" key="1">
    <source>
        <dbReference type="EMBL" id="ADI73941.1"/>
    </source>
</evidence>
<accession>D7E8Z3</accession>
<protein>
    <recommendedName>
        <fullName evidence="3">ThiamineS protein</fullName>
    </recommendedName>
</protein>
<dbReference type="Proteomes" id="UP000000391">
    <property type="component" value="Chromosome"/>
</dbReference>
<evidence type="ECO:0000313" key="2">
    <source>
        <dbReference type="Proteomes" id="UP000000391"/>
    </source>
</evidence>
<dbReference type="HOGENOM" id="CLU_114601_9_3_2"/>
<name>D7E8Z3_METEZ</name>
<dbReference type="InterPro" id="IPR053833">
    <property type="entry name" value="SAMP2"/>
</dbReference>
<dbReference type="KEGG" id="mev:Metev_1055"/>